<dbReference type="InterPro" id="IPR001156">
    <property type="entry name" value="Transferrin-like_dom"/>
</dbReference>
<gene>
    <name evidence="2" type="ORF">V6N12_000723</name>
</gene>
<proteinExistence type="predicted"/>
<evidence type="ECO:0000313" key="2">
    <source>
        <dbReference type="EMBL" id="KAK8511676.1"/>
    </source>
</evidence>
<evidence type="ECO:0000259" key="1">
    <source>
        <dbReference type="PROSITE" id="PS51408"/>
    </source>
</evidence>
<dbReference type="Proteomes" id="UP001472677">
    <property type="component" value="Unassembled WGS sequence"/>
</dbReference>
<protein>
    <recommendedName>
        <fullName evidence="1">Transferrin-like domain-containing protein</fullName>
    </recommendedName>
</protein>
<sequence length="70" mass="8057">MAVMVNGRFENLRFELVKKGEVLVRGCRYLVRGLMRWPWCSMKDGMGVGRWCAVSDDERLKVSQMMGKGT</sequence>
<evidence type="ECO:0000313" key="3">
    <source>
        <dbReference type="Proteomes" id="UP001472677"/>
    </source>
</evidence>
<organism evidence="2 3">
    <name type="scientific">Hibiscus sabdariffa</name>
    <name type="common">roselle</name>
    <dbReference type="NCBI Taxonomy" id="183260"/>
    <lineage>
        <taxon>Eukaryota</taxon>
        <taxon>Viridiplantae</taxon>
        <taxon>Streptophyta</taxon>
        <taxon>Embryophyta</taxon>
        <taxon>Tracheophyta</taxon>
        <taxon>Spermatophyta</taxon>
        <taxon>Magnoliopsida</taxon>
        <taxon>eudicotyledons</taxon>
        <taxon>Gunneridae</taxon>
        <taxon>Pentapetalae</taxon>
        <taxon>rosids</taxon>
        <taxon>malvids</taxon>
        <taxon>Malvales</taxon>
        <taxon>Malvaceae</taxon>
        <taxon>Malvoideae</taxon>
        <taxon>Hibiscus</taxon>
    </lineage>
</organism>
<comment type="caution">
    <text evidence="2">The sequence shown here is derived from an EMBL/GenBank/DDBJ whole genome shotgun (WGS) entry which is preliminary data.</text>
</comment>
<reference evidence="2 3" key="1">
    <citation type="journal article" date="2024" name="G3 (Bethesda)">
        <title>Genome assembly of Hibiscus sabdariffa L. provides insights into metabolisms of medicinal natural products.</title>
        <authorList>
            <person name="Kim T."/>
        </authorList>
    </citation>
    <scope>NUCLEOTIDE SEQUENCE [LARGE SCALE GENOMIC DNA]</scope>
    <source>
        <strain evidence="2">TK-2024</strain>
        <tissue evidence="2">Old leaves</tissue>
    </source>
</reference>
<feature type="domain" description="Transferrin-like" evidence="1">
    <location>
        <begin position="49"/>
        <end position="70"/>
    </location>
</feature>
<dbReference type="PROSITE" id="PS51408">
    <property type="entry name" value="TRANSFERRIN_LIKE_4"/>
    <property type="match status" value="1"/>
</dbReference>
<keyword evidence="3" id="KW-1185">Reference proteome</keyword>
<accession>A0ABR2BX80</accession>
<name>A0ABR2BX80_9ROSI</name>
<dbReference type="EMBL" id="JBBPBM010000077">
    <property type="protein sequence ID" value="KAK8511676.1"/>
    <property type="molecule type" value="Genomic_DNA"/>
</dbReference>